<organism evidence="2 3">
    <name type="scientific">Fistulina hepatica ATCC 64428</name>
    <dbReference type="NCBI Taxonomy" id="1128425"/>
    <lineage>
        <taxon>Eukaryota</taxon>
        <taxon>Fungi</taxon>
        <taxon>Dikarya</taxon>
        <taxon>Basidiomycota</taxon>
        <taxon>Agaricomycotina</taxon>
        <taxon>Agaricomycetes</taxon>
        <taxon>Agaricomycetidae</taxon>
        <taxon>Agaricales</taxon>
        <taxon>Fistulinaceae</taxon>
        <taxon>Fistulina</taxon>
    </lineage>
</organism>
<dbReference type="AlphaFoldDB" id="A0A0D7AR03"/>
<sequence>GCVYQAQDVWTGKDVAVKTQRIVHPGEFLLIEAVHKATSGSPHFPQLEYIALVQDHVVTVTELLGSDMYEVLAHGGPVTDEMVGRIAIQMIDALEHLHSRGLLHMDLKPENIMGTLDDPMQFKLIDFGSSTPFITENGKHVPLSDGVRIPYTDLYQSLHAALRLHPSRRDDMESLAYVLFSMSYGRLPWEQDSPQIMFSKKYAAPWDPTLRREIPPAVMQYLVMVRQLRFEERPDYEGYRWMFRSML</sequence>
<dbReference type="Proteomes" id="UP000054144">
    <property type="component" value="Unassembled WGS sequence"/>
</dbReference>
<evidence type="ECO:0000313" key="2">
    <source>
        <dbReference type="EMBL" id="KIY53992.1"/>
    </source>
</evidence>
<dbReference type="OrthoDB" id="5579860at2759"/>
<dbReference type="InterPro" id="IPR011009">
    <property type="entry name" value="Kinase-like_dom_sf"/>
</dbReference>
<dbReference type="GO" id="GO:0005524">
    <property type="term" value="F:ATP binding"/>
    <property type="evidence" value="ECO:0007669"/>
    <property type="project" value="InterPro"/>
</dbReference>
<keyword evidence="2" id="KW-0418">Kinase</keyword>
<reference evidence="2 3" key="1">
    <citation type="journal article" date="2015" name="Fungal Genet. Biol.">
        <title>Evolution of novel wood decay mechanisms in Agaricales revealed by the genome sequences of Fistulina hepatica and Cylindrobasidium torrendii.</title>
        <authorList>
            <person name="Floudas D."/>
            <person name="Held B.W."/>
            <person name="Riley R."/>
            <person name="Nagy L.G."/>
            <person name="Koehler G."/>
            <person name="Ransdell A.S."/>
            <person name="Younus H."/>
            <person name="Chow J."/>
            <person name="Chiniquy J."/>
            <person name="Lipzen A."/>
            <person name="Tritt A."/>
            <person name="Sun H."/>
            <person name="Haridas S."/>
            <person name="LaButti K."/>
            <person name="Ohm R.A."/>
            <person name="Kues U."/>
            <person name="Blanchette R.A."/>
            <person name="Grigoriev I.V."/>
            <person name="Minto R.E."/>
            <person name="Hibbett D.S."/>
        </authorList>
    </citation>
    <scope>NUCLEOTIDE SEQUENCE [LARGE SCALE GENOMIC DNA]</scope>
    <source>
        <strain evidence="2 3">ATCC 64428</strain>
    </source>
</reference>
<feature type="domain" description="Protein kinase" evidence="1">
    <location>
        <begin position="1"/>
        <end position="247"/>
    </location>
</feature>
<proteinExistence type="predicted"/>
<dbReference type="Gene3D" id="1.10.510.10">
    <property type="entry name" value="Transferase(Phosphotransferase) domain 1"/>
    <property type="match status" value="1"/>
</dbReference>
<protein>
    <submittedName>
        <fullName evidence="2">Kinase-like protein</fullName>
    </submittedName>
</protein>
<accession>A0A0D7AR03</accession>
<feature type="non-terminal residue" evidence="2">
    <location>
        <position position="247"/>
    </location>
</feature>
<name>A0A0D7AR03_9AGAR</name>
<keyword evidence="2" id="KW-0808">Transferase</keyword>
<evidence type="ECO:0000259" key="1">
    <source>
        <dbReference type="PROSITE" id="PS50011"/>
    </source>
</evidence>
<dbReference type="Pfam" id="PF00069">
    <property type="entry name" value="Pkinase"/>
    <property type="match status" value="1"/>
</dbReference>
<dbReference type="GO" id="GO:0004672">
    <property type="term" value="F:protein kinase activity"/>
    <property type="evidence" value="ECO:0007669"/>
    <property type="project" value="InterPro"/>
</dbReference>
<keyword evidence="3" id="KW-1185">Reference proteome</keyword>
<dbReference type="InterPro" id="IPR050235">
    <property type="entry name" value="CK1_Ser-Thr_kinase"/>
</dbReference>
<gene>
    <name evidence="2" type="ORF">FISHEDRAFT_19624</name>
</gene>
<feature type="non-terminal residue" evidence="2">
    <location>
        <position position="1"/>
    </location>
</feature>
<dbReference type="EMBL" id="KN881581">
    <property type="protein sequence ID" value="KIY53992.1"/>
    <property type="molecule type" value="Genomic_DNA"/>
</dbReference>
<dbReference type="PROSITE" id="PS50011">
    <property type="entry name" value="PROTEIN_KINASE_DOM"/>
    <property type="match status" value="1"/>
</dbReference>
<evidence type="ECO:0000313" key="3">
    <source>
        <dbReference type="Proteomes" id="UP000054144"/>
    </source>
</evidence>
<dbReference type="SMART" id="SM00220">
    <property type="entry name" value="S_TKc"/>
    <property type="match status" value="1"/>
</dbReference>
<dbReference type="InterPro" id="IPR000719">
    <property type="entry name" value="Prot_kinase_dom"/>
</dbReference>
<dbReference type="PANTHER" id="PTHR11909">
    <property type="entry name" value="CASEIN KINASE-RELATED"/>
    <property type="match status" value="1"/>
</dbReference>
<dbReference type="SUPFAM" id="SSF56112">
    <property type="entry name" value="Protein kinase-like (PK-like)"/>
    <property type="match status" value="1"/>
</dbReference>